<dbReference type="InterPro" id="IPR041805">
    <property type="entry name" value="ASMase/PPN1_MPP"/>
</dbReference>
<dbReference type="Proteomes" id="UP000242525">
    <property type="component" value="Unassembled WGS sequence"/>
</dbReference>
<evidence type="ECO:0000256" key="2">
    <source>
        <dbReference type="ARBA" id="ARBA00023180"/>
    </source>
</evidence>
<evidence type="ECO:0000313" key="6">
    <source>
        <dbReference type="Proteomes" id="UP000242525"/>
    </source>
</evidence>
<dbReference type="EMBL" id="CCBN010000006">
    <property type="protein sequence ID" value="CDO54078.1"/>
    <property type="molecule type" value="Genomic_DNA"/>
</dbReference>
<keyword evidence="6" id="KW-1185">Reference proteome</keyword>
<dbReference type="InterPro" id="IPR004843">
    <property type="entry name" value="Calcineurin-like_PHP"/>
</dbReference>
<dbReference type="Pfam" id="PF00149">
    <property type="entry name" value="Metallophos"/>
    <property type="match status" value="1"/>
</dbReference>
<keyword evidence="1" id="KW-0378">Hydrolase</keyword>
<evidence type="ECO:0000313" key="5">
    <source>
        <dbReference type="EMBL" id="CDO54078.1"/>
    </source>
</evidence>
<dbReference type="PANTHER" id="PTHR10340">
    <property type="entry name" value="SPHINGOMYELIN PHOSPHODIESTERASE"/>
    <property type="match status" value="1"/>
</dbReference>
<dbReference type="OrthoDB" id="282973at2759"/>
<evidence type="ECO:0000256" key="1">
    <source>
        <dbReference type="ARBA" id="ARBA00022801"/>
    </source>
</evidence>
<dbReference type="STRING" id="1173061.A0A0J9X9Y3"/>
<dbReference type="Gene3D" id="3.60.21.10">
    <property type="match status" value="1"/>
</dbReference>
<sequence>MVSPRAIRLVLAFLVALPFVVATRKSLERRIIDRITHIYGSLPAGSTPTALTARCTACKQALHFSQQLLALPDGASTLAGALQTHCDGTGPFSQSRLCQVPHHQAMTFIMHKYDNYGNHSSSQEPKIYNRETIHKRQRDHAITGLYNDATNVISLMDPGSLDGDLFCHYLLLGSCPLPTGLDDQVDLSHWWPPKPENAVEPPPSGRTFRVLHLSDIHFQPGYAEGAEAECGNSMCCRDGALPHMGTRGRPSMPAPPMGYYRCDTPERLVRSSLGHVMQTGCDARPAGAGKAFEFAIFTGDMVDHDPLFISYEKSVQEEIETMTYLKRYLGDIPVYAVLGNHDTYPFAQVAQESSGFGNLFTWNAALMAQMWEEYDWLDAAAAQQVREHYGGFATTTRQGLRIISLNSNFWYIYNLYNYWNVASTDPRTGKLRYEDTSGVLKFLVDELLKCEQRGQRAWVIAHIPPNGDDTLAIPAAMLTQIVERFSPHVVAGLFFGHTHQDQFQLLYGGSRGYGHEKWQEQALNVAWIGPSITPLTDFNPGWRYYDVDAETFGVVDSHNFYARLNDSFDEGRDKLDWSHLYSARAAYDPDQTWPEAAPLNATFWHRVAAHMGAKDGGGGELTQQFLDYGFRNSPYRPSCLGNEACRIENYCYVSSFNPDQARRCMSEGGSRYER</sequence>
<keyword evidence="3" id="KW-0732">Signal</keyword>
<dbReference type="AlphaFoldDB" id="A0A0J9X9Y3"/>
<dbReference type="PANTHER" id="PTHR10340:SF27">
    <property type="entry name" value="ACL091CP"/>
    <property type="match status" value="1"/>
</dbReference>
<feature type="chain" id="PRO_5005325653" description="Calcineurin-like phosphoesterase domain-containing protein" evidence="3">
    <location>
        <begin position="23"/>
        <end position="674"/>
    </location>
</feature>
<name>A0A0J9X9Y3_GEOCN</name>
<keyword evidence="2" id="KW-0325">Glycoprotein</keyword>
<reference evidence="5" key="1">
    <citation type="submission" date="2014-03" db="EMBL/GenBank/DDBJ databases">
        <authorList>
            <person name="Casaregola S."/>
        </authorList>
    </citation>
    <scope>NUCLEOTIDE SEQUENCE [LARGE SCALE GENOMIC DNA]</scope>
    <source>
        <strain evidence="5">CLIB 918</strain>
    </source>
</reference>
<dbReference type="SUPFAM" id="SSF56300">
    <property type="entry name" value="Metallo-dependent phosphatases"/>
    <property type="match status" value="1"/>
</dbReference>
<dbReference type="CDD" id="cd00842">
    <property type="entry name" value="MPP_ASMase"/>
    <property type="match status" value="1"/>
</dbReference>
<feature type="domain" description="Calcineurin-like phosphoesterase" evidence="4">
    <location>
        <begin position="208"/>
        <end position="500"/>
    </location>
</feature>
<organism evidence="5 6">
    <name type="scientific">Geotrichum candidum</name>
    <name type="common">Oospora lactis</name>
    <name type="synonym">Dipodascus geotrichum</name>
    <dbReference type="NCBI Taxonomy" id="1173061"/>
    <lineage>
        <taxon>Eukaryota</taxon>
        <taxon>Fungi</taxon>
        <taxon>Dikarya</taxon>
        <taxon>Ascomycota</taxon>
        <taxon>Saccharomycotina</taxon>
        <taxon>Dipodascomycetes</taxon>
        <taxon>Dipodascales</taxon>
        <taxon>Dipodascaceae</taxon>
        <taxon>Geotrichum</taxon>
    </lineage>
</organism>
<evidence type="ECO:0000256" key="3">
    <source>
        <dbReference type="SAM" id="SignalP"/>
    </source>
</evidence>
<proteinExistence type="predicted"/>
<dbReference type="InterPro" id="IPR029052">
    <property type="entry name" value="Metallo-depent_PP-like"/>
</dbReference>
<accession>A0A0J9X9Y3</accession>
<protein>
    <recommendedName>
        <fullName evidence="4">Calcineurin-like phosphoesterase domain-containing protein</fullName>
    </recommendedName>
</protein>
<feature type="signal peptide" evidence="3">
    <location>
        <begin position="1"/>
        <end position="22"/>
    </location>
</feature>
<evidence type="ECO:0000259" key="4">
    <source>
        <dbReference type="Pfam" id="PF00149"/>
    </source>
</evidence>
<dbReference type="GO" id="GO:0008081">
    <property type="term" value="F:phosphoric diester hydrolase activity"/>
    <property type="evidence" value="ECO:0007669"/>
    <property type="project" value="TreeGrafter"/>
</dbReference>
<gene>
    <name evidence="5" type="ORF">BN980_GECA06s04355g</name>
</gene>
<comment type="caution">
    <text evidence="5">The sequence shown here is derived from an EMBL/GenBank/DDBJ whole genome shotgun (WGS) entry which is preliminary data.</text>
</comment>